<organism evidence="2 3">
    <name type="scientific">Chromohalobacter marismortui</name>
    <dbReference type="NCBI Taxonomy" id="42055"/>
    <lineage>
        <taxon>Bacteria</taxon>
        <taxon>Pseudomonadati</taxon>
        <taxon>Pseudomonadota</taxon>
        <taxon>Gammaproteobacteria</taxon>
        <taxon>Oceanospirillales</taxon>
        <taxon>Halomonadaceae</taxon>
        <taxon>Chromohalobacter</taxon>
    </lineage>
</organism>
<dbReference type="AlphaFoldDB" id="A0A4V3F3U8"/>
<protein>
    <recommendedName>
        <fullName evidence="1">ABC-type transport auxiliary lipoprotein component domain-containing protein</fullName>
    </recommendedName>
</protein>
<comment type="caution">
    <text evidence="2">The sequence shown here is derived from an EMBL/GenBank/DDBJ whole genome shotgun (WGS) entry which is preliminary data.</text>
</comment>
<sequence>MMTETIVHTRRPAPLRRLIVIMGLVVVMLVLAGCASQGIEQSRYRLPSEVNDIEIAGHFEGSVWLAPPRLAGYLKDGGIVMQFGDIRIHQARHHLWAEPLAHQLQERMRQHLAKALPDAEVLRRGQPATAPSPALHVQLDIDQFQGRNDGMAVVSGEWRIRDAQDRTLSHEPFKVVRPLQNDGYPALVRTLGTAWDILGDRLADTLAETAVMAKAD</sequence>
<dbReference type="Gene3D" id="3.40.50.10610">
    <property type="entry name" value="ABC-type transport auxiliary lipoprotein component"/>
    <property type="match status" value="1"/>
</dbReference>
<dbReference type="InterPro" id="IPR005586">
    <property type="entry name" value="ABC_trans_aux"/>
</dbReference>
<dbReference type="Proteomes" id="UP000295380">
    <property type="component" value="Unassembled WGS sequence"/>
</dbReference>
<keyword evidence="3" id="KW-1185">Reference proteome</keyword>
<dbReference type="RefSeq" id="WP_133696409.1">
    <property type="nucleotide sequence ID" value="NZ_SOBR01000003.1"/>
</dbReference>
<evidence type="ECO:0000259" key="1">
    <source>
        <dbReference type="Pfam" id="PF03886"/>
    </source>
</evidence>
<proteinExistence type="predicted"/>
<dbReference type="OrthoDB" id="5600407at2"/>
<dbReference type="SUPFAM" id="SSF159594">
    <property type="entry name" value="XCC0632-like"/>
    <property type="match status" value="1"/>
</dbReference>
<feature type="domain" description="ABC-type transport auxiliary lipoprotein component" evidence="1">
    <location>
        <begin position="61"/>
        <end position="203"/>
    </location>
</feature>
<reference evidence="2 3" key="1">
    <citation type="submission" date="2019-03" db="EMBL/GenBank/DDBJ databases">
        <title>Genomic Encyclopedia of Type Strains, Phase IV (KMG-IV): sequencing the most valuable type-strain genomes for metagenomic binning, comparative biology and taxonomic classification.</title>
        <authorList>
            <person name="Goeker M."/>
        </authorList>
    </citation>
    <scope>NUCLEOTIDE SEQUENCE [LARGE SCALE GENOMIC DNA]</scope>
    <source>
        <strain evidence="2 3">DSM 6770</strain>
    </source>
</reference>
<evidence type="ECO:0000313" key="2">
    <source>
        <dbReference type="EMBL" id="TDU22826.1"/>
    </source>
</evidence>
<dbReference type="Pfam" id="PF03886">
    <property type="entry name" value="ABC_trans_aux"/>
    <property type="match status" value="1"/>
</dbReference>
<gene>
    <name evidence="2" type="ORF">C8E00_103188</name>
</gene>
<dbReference type="EMBL" id="SOBR01000003">
    <property type="protein sequence ID" value="TDU22826.1"/>
    <property type="molecule type" value="Genomic_DNA"/>
</dbReference>
<evidence type="ECO:0000313" key="3">
    <source>
        <dbReference type="Proteomes" id="UP000295380"/>
    </source>
</evidence>
<accession>A0A4V3F3U8</accession>
<name>A0A4V3F3U8_9GAMM</name>